<feature type="signal peptide" evidence="3">
    <location>
        <begin position="1"/>
        <end position="26"/>
    </location>
</feature>
<evidence type="ECO:0000313" key="6">
    <source>
        <dbReference type="Proteomes" id="UP001209654"/>
    </source>
</evidence>
<reference evidence="5 6" key="1">
    <citation type="journal article" date="2023" name="Int. J. Syst. Evol. Microbiol.">
        <title>Arthrobacter mangrovi sp. nov., an actinobacterium isolated from the rhizosphere of a mangrove.</title>
        <authorList>
            <person name="Hamada M."/>
            <person name="Saitou S."/>
            <person name="Enomoto N."/>
            <person name="Nanri K."/>
            <person name="Hidaka K."/>
            <person name="Miura T."/>
            <person name="Tamura T."/>
        </authorList>
    </citation>
    <scope>NUCLEOTIDE SEQUENCE [LARGE SCALE GENOMIC DNA]</scope>
    <source>
        <strain evidence="5 6">NBRC 112813</strain>
    </source>
</reference>
<evidence type="ECO:0000313" key="5">
    <source>
        <dbReference type="EMBL" id="GLB66942.1"/>
    </source>
</evidence>
<dbReference type="RefSeq" id="WP_373875795.1">
    <property type="nucleotide sequence ID" value="NZ_BRVS01000005.1"/>
</dbReference>
<dbReference type="Gene3D" id="3.10.310.50">
    <property type="match status" value="1"/>
</dbReference>
<dbReference type="Proteomes" id="UP001209654">
    <property type="component" value="Unassembled WGS sequence"/>
</dbReference>
<dbReference type="EMBL" id="BRVS01000005">
    <property type="protein sequence ID" value="GLB66942.1"/>
    <property type="molecule type" value="Genomic_DNA"/>
</dbReference>
<name>A0ABQ5MSI0_9MICC</name>
<evidence type="ECO:0000256" key="3">
    <source>
        <dbReference type="SAM" id="SignalP"/>
    </source>
</evidence>
<keyword evidence="6" id="KW-1185">Reference proteome</keyword>
<evidence type="ECO:0000256" key="1">
    <source>
        <dbReference type="SAM" id="Coils"/>
    </source>
</evidence>
<feature type="coiled-coil region" evidence="1">
    <location>
        <begin position="494"/>
        <end position="535"/>
    </location>
</feature>
<keyword evidence="3" id="KW-0732">Signal</keyword>
<feature type="region of interest" description="Disordered" evidence="2">
    <location>
        <begin position="196"/>
        <end position="216"/>
    </location>
</feature>
<gene>
    <name evidence="5" type="ORF">AHIS1636_13810</name>
</gene>
<evidence type="ECO:0000259" key="4">
    <source>
        <dbReference type="Pfam" id="PF04536"/>
    </source>
</evidence>
<dbReference type="InterPro" id="IPR007621">
    <property type="entry name" value="TPM_dom"/>
</dbReference>
<proteinExistence type="predicted"/>
<keyword evidence="1" id="KW-0175">Coiled coil</keyword>
<protein>
    <submittedName>
        <fullName evidence="5">Membrane protein</fullName>
    </submittedName>
</protein>
<accession>A0ABQ5MSI0</accession>
<feature type="coiled-coil region" evidence="1">
    <location>
        <begin position="368"/>
        <end position="395"/>
    </location>
</feature>
<evidence type="ECO:0000256" key="2">
    <source>
        <dbReference type="SAM" id="MobiDB-lite"/>
    </source>
</evidence>
<comment type="caution">
    <text evidence="5">The sequence shown here is derived from an EMBL/GenBank/DDBJ whole genome shotgun (WGS) entry which is preliminary data.</text>
</comment>
<organism evidence="5 6">
    <name type="scientific">Arthrobacter mangrovi</name>
    <dbReference type="NCBI Taxonomy" id="2966350"/>
    <lineage>
        <taxon>Bacteria</taxon>
        <taxon>Bacillati</taxon>
        <taxon>Actinomycetota</taxon>
        <taxon>Actinomycetes</taxon>
        <taxon>Micrococcales</taxon>
        <taxon>Micrococcaceae</taxon>
        <taxon>Arthrobacter</taxon>
    </lineage>
</organism>
<dbReference type="Pfam" id="PF04536">
    <property type="entry name" value="TPM_phosphatase"/>
    <property type="match status" value="1"/>
</dbReference>
<sequence length="687" mass="71080">MRPLLARLGAALGLSIVLMSPAAAMAEPPVDIPPGEFVVDQANVLGADKAEVENAVEDLRQEHGLGLFVVYVDTFEDPADPHDWLVATARNKGLGSSDSMLAVAVESRKAWFQSAEGSAIRPYDQQIFQSISPALSRGDWAEAGVLAAQAVSDVASGGSGDVGSASSGGSLAPVLLLGGVVAAGGVGTYLYVKNKRRRGPGQRQQHIQVGPDGRPLDPHQAMSVEDLRKKAGSLLIAADDAIKSSEQELGFAMAQYGEDAVKPFSDDIAAAKTHMMESFKLQQQLDDHIPDTEDQQRAWLGDIIRRCEAVSASLQEHKEDFDALRELEKNAPAALADARSSAEAARGRLQAGRGTLDQLRSRYADSALQQVADNIDQAQERLDFVANAGATAEEKLAAGDRSAAVVAVRAAEESVHQANVLLDAIDKTARDLDGARDTLERTVADTAQDLAQARALIANGQHPELAGPAAQVETALDTVKREIAGGRTDPIALVQRLEAANSELDQALAGVRDAQDRARRAREALQHAIMSAQAQISGTSDYIRARRGGVGSEARTRLAEAERNLDYAIQIADSDPEQALNYAQQASALAQQASQMAQQDVDGFGGMGGFGGGGMFGGRGGGLGGAILGGILIDSILHGGHHGGGGFGGDGGGFGGGDVFGGGGFGGFGGGFGGGGFGDGGGAGGNF</sequence>
<feature type="domain" description="TPM" evidence="4">
    <location>
        <begin position="38"/>
        <end position="153"/>
    </location>
</feature>
<feature type="chain" id="PRO_5046660347" evidence="3">
    <location>
        <begin position="27"/>
        <end position="687"/>
    </location>
</feature>